<evidence type="ECO:0000313" key="3">
    <source>
        <dbReference type="Proteomes" id="UP001500427"/>
    </source>
</evidence>
<name>A0ABP9JFM6_9MICO</name>
<feature type="domain" description="Flp pilus assembly protein RcpC/CpaB" evidence="1">
    <location>
        <begin position="117"/>
        <end position="236"/>
    </location>
</feature>
<evidence type="ECO:0000259" key="1">
    <source>
        <dbReference type="Pfam" id="PF16976"/>
    </source>
</evidence>
<keyword evidence="3" id="KW-1185">Reference proteome</keyword>
<accession>A0ABP9JFM6</accession>
<dbReference type="EMBL" id="BAABIW010000018">
    <property type="protein sequence ID" value="GAA5030627.1"/>
    <property type="molecule type" value="Genomic_DNA"/>
</dbReference>
<organism evidence="2 3">
    <name type="scientific">Terrabacter aeriphilus</name>
    <dbReference type="NCBI Taxonomy" id="515662"/>
    <lineage>
        <taxon>Bacteria</taxon>
        <taxon>Bacillati</taxon>
        <taxon>Actinomycetota</taxon>
        <taxon>Actinomycetes</taxon>
        <taxon>Micrococcales</taxon>
        <taxon>Intrasporangiaceae</taxon>
        <taxon>Terrabacter</taxon>
    </lineage>
</organism>
<gene>
    <name evidence="2" type="ORF">GCM10023258_28080</name>
</gene>
<sequence>MNRRMLAALVALVLAAAGGGLVITYAKNADRRAVAGATPVSVWVAQKLVPAGTTLKDAETTGLITRTQVPAQAAPVGSLGDIASGNEGLLALSDVQPGEYVLAARFGSTPTGEKAIEVPAGRLAISVQLEDPARVGTFVTPGSHIAIFSTYKIKALGDDARSKKINDNDVKGTRVLMPDVLVIGMGSTALAAPKPADGETAAAAETPSFLVTVAVTPKEAVRLVHSINNYTLYAGLRGNDVTIDATTEADDLNIFTGSAS</sequence>
<reference evidence="3" key="1">
    <citation type="journal article" date="2019" name="Int. J. Syst. Evol. Microbiol.">
        <title>The Global Catalogue of Microorganisms (GCM) 10K type strain sequencing project: providing services to taxonomists for standard genome sequencing and annotation.</title>
        <authorList>
            <consortium name="The Broad Institute Genomics Platform"/>
            <consortium name="The Broad Institute Genome Sequencing Center for Infectious Disease"/>
            <person name="Wu L."/>
            <person name="Ma J."/>
        </authorList>
    </citation>
    <scope>NUCLEOTIDE SEQUENCE [LARGE SCALE GENOMIC DNA]</scope>
    <source>
        <strain evidence="3">JCM 17687</strain>
    </source>
</reference>
<dbReference type="RefSeq" id="WP_345508124.1">
    <property type="nucleotide sequence ID" value="NZ_BAABIW010000018.1"/>
</dbReference>
<proteinExistence type="predicted"/>
<dbReference type="Proteomes" id="UP001500427">
    <property type="component" value="Unassembled WGS sequence"/>
</dbReference>
<evidence type="ECO:0000313" key="2">
    <source>
        <dbReference type="EMBL" id="GAA5030627.1"/>
    </source>
</evidence>
<comment type="caution">
    <text evidence="2">The sequence shown here is derived from an EMBL/GenBank/DDBJ whole genome shotgun (WGS) entry which is preliminary data.</text>
</comment>
<protein>
    <recommendedName>
        <fullName evidence="1">Flp pilus assembly protein RcpC/CpaB domain-containing protein</fullName>
    </recommendedName>
</protein>
<dbReference type="InterPro" id="IPR031571">
    <property type="entry name" value="RcpC_dom"/>
</dbReference>
<dbReference type="Pfam" id="PF16976">
    <property type="entry name" value="RcpC"/>
    <property type="match status" value="1"/>
</dbReference>